<dbReference type="RefSeq" id="WP_257034254.1">
    <property type="nucleotide sequence ID" value="NZ_JADBGF010000001.1"/>
</dbReference>
<dbReference type="AlphaFoldDB" id="A0A8I0PIB5"/>
<gene>
    <name evidence="1" type="ORF">H4687_008919</name>
</gene>
<comment type="caution">
    <text evidence="1">The sequence shown here is derived from an EMBL/GenBank/DDBJ whole genome shotgun (WGS) entry which is preliminary data.</text>
</comment>
<sequence length="44" mass="4773">MWAKVRHADAADATMVGFTGTARHPRVLAVRLRLPDGRGRCPSA</sequence>
<evidence type="ECO:0000313" key="1">
    <source>
        <dbReference type="EMBL" id="MBE1602790.1"/>
    </source>
</evidence>
<reference evidence="1 2" key="1">
    <citation type="submission" date="2020-10" db="EMBL/GenBank/DDBJ databases">
        <title>Sequencing the genomes of 1000 actinobacteria strains.</title>
        <authorList>
            <person name="Klenk H.-P."/>
        </authorList>
    </citation>
    <scope>NUCLEOTIDE SEQUENCE [LARGE SCALE GENOMIC DNA]</scope>
    <source>
        <strain evidence="1 2">DSM 41803</strain>
    </source>
</reference>
<proteinExistence type="predicted"/>
<accession>A0A8I0PIB5</accession>
<protein>
    <submittedName>
        <fullName evidence="1">Uncharacterized protein</fullName>
    </submittedName>
</protein>
<keyword evidence="2" id="KW-1185">Reference proteome</keyword>
<dbReference type="GeneID" id="86833916"/>
<organism evidence="1 2">
    <name type="scientific">Streptomyces stelliscabiei</name>
    <dbReference type="NCBI Taxonomy" id="146820"/>
    <lineage>
        <taxon>Bacteria</taxon>
        <taxon>Bacillati</taxon>
        <taxon>Actinomycetota</taxon>
        <taxon>Actinomycetes</taxon>
        <taxon>Kitasatosporales</taxon>
        <taxon>Streptomycetaceae</taxon>
        <taxon>Streptomyces</taxon>
    </lineage>
</organism>
<dbReference type="Proteomes" id="UP000629287">
    <property type="component" value="Unassembled WGS sequence"/>
</dbReference>
<dbReference type="EMBL" id="JADBGF010000001">
    <property type="protein sequence ID" value="MBE1602790.1"/>
    <property type="molecule type" value="Genomic_DNA"/>
</dbReference>
<name>A0A8I0PIB5_9ACTN</name>
<evidence type="ECO:0000313" key="2">
    <source>
        <dbReference type="Proteomes" id="UP000629287"/>
    </source>
</evidence>